<accession>A0A9D5H264</accession>
<organism evidence="1 2">
    <name type="scientific">Dioscorea zingiberensis</name>
    <dbReference type="NCBI Taxonomy" id="325984"/>
    <lineage>
        <taxon>Eukaryota</taxon>
        <taxon>Viridiplantae</taxon>
        <taxon>Streptophyta</taxon>
        <taxon>Embryophyta</taxon>
        <taxon>Tracheophyta</taxon>
        <taxon>Spermatophyta</taxon>
        <taxon>Magnoliopsida</taxon>
        <taxon>Liliopsida</taxon>
        <taxon>Dioscoreales</taxon>
        <taxon>Dioscoreaceae</taxon>
        <taxon>Dioscorea</taxon>
    </lineage>
</organism>
<comment type="caution">
    <text evidence="1">The sequence shown here is derived from an EMBL/GenBank/DDBJ whole genome shotgun (WGS) entry which is preliminary data.</text>
</comment>
<name>A0A9D5H264_9LILI</name>
<dbReference type="EMBL" id="JAGGNH010000069">
    <property type="protein sequence ID" value="KAJ0960588.1"/>
    <property type="molecule type" value="Genomic_DNA"/>
</dbReference>
<gene>
    <name evidence="1" type="ORF">J5N97_001513</name>
</gene>
<dbReference type="Proteomes" id="UP001085076">
    <property type="component" value="Unassembled WGS sequence"/>
</dbReference>
<evidence type="ECO:0000313" key="1">
    <source>
        <dbReference type="EMBL" id="KAJ0960588.1"/>
    </source>
</evidence>
<keyword evidence="2" id="KW-1185">Reference proteome</keyword>
<reference evidence="1 2" key="1">
    <citation type="journal article" date="2022" name="Hortic Res">
        <title>The genome of Dioscorea zingiberensis sheds light on the biosynthesis, origin and evolution of the medicinally important diosgenin saponins.</title>
        <authorList>
            <person name="Li Y."/>
            <person name="Tan C."/>
            <person name="Li Z."/>
            <person name="Guo J."/>
            <person name="Li S."/>
            <person name="Chen X."/>
            <person name="Wang C."/>
            <person name="Dai X."/>
            <person name="Yang H."/>
            <person name="Song W."/>
            <person name="Hou L."/>
            <person name="Xu J."/>
            <person name="Tong Z."/>
            <person name="Xu A."/>
            <person name="Yuan X."/>
            <person name="Wang W."/>
            <person name="Yang Q."/>
            <person name="Chen L."/>
            <person name="Sun Z."/>
            <person name="Wang K."/>
            <person name="Pan B."/>
            <person name="Chen J."/>
            <person name="Bao Y."/>
            <person name="Liu F."/>
            <person name="Qi X."/>
            <person name="Gang D.R."/>
            <person name="Wen J."/>
            <person name="Li J."/>
        </authorList>
    </citation>
    <scope>NUCLEOTIDE SEQUENCE [LARGE SCALE GENOMIC DNA]</scope>
    <source>
        <strain evidence="1">Dzin_1.0</strain>
    </source>
</reference>
<protein>
    <submittedName>
        <fullName evidence="1">Uncharacterized protein</fullName>
    </submittedName>
</protein>
<dbReference type="GO" id="GO:0000398">
    <property type="term" value="P:mRNA splicing, via spliceosome"/>
    <property type="evidence" value="ECO:0007669"/>
    <property type="project" value="InterPro"/>
</dbReference>
<dbReference type="InterPro" id="IPR017862">
    <property type="entry name" value="SKI-int_prot_SKIP"/>
</dbReference>
<sequence>MRQWAAMGKKSKITRDRDRDISEKVSLCMANTGAGRAGEVMYDQRLFNQEKGMESGFANDDQYNIYDKGLFTTQPTLSTLYRPKKDADFDMYGGLDEAIREVYYVCAPLKKFISACHLNLGFWILSFYALDEIGAPVV</sequence>
<proteinExistence type="predicted"/>
<evidence type="ECO:0000313" key="2">
    <source>
        <dbReference type="Proteomes" id="UP001085076"/>
    </source>
</evidence>
<dbReference type="OrthoDB" id="666364at2759"/>
<dbReference type="PANTHER" id="PTHR12096">
    <property type="entry name" value="NUCLEAR PROTEIN SKIP-RELATED"/>
    <property type="match status" value="1"/>
</dbReference>
<dbReference type="GO" id="GO:0005681">
    <property type="term" value="C:spliceosomal complex"/>
    <property type="evidence" value="ECO:0007669"/>
    <property type="project" value="InterPro"/>
</dbReference>
<dbReference type="AlphaFoldDB" id="A0A9D5H264"/>